<dbReference type="WBParaSite" id="nRc.2.0.1.t28513-RA">
    <property type="protein sequence ID" value="nRc.2.0.1.t28513-RA"/>
    <property type="gene ID" value="nRc.2.0.1.g28513"/>
</dbReference>
<evidence type="ECO:0000256" key="1">
    <source>
        <dbReference type="ARBA" id="ARBA00004323"/>
    </source>
</evidence>
<evidence type="ECO:0000256" key="7">
    <source>
        <dbReference type="ARBA" id="ARBA00022989"/>
    </source>
</evidence>
<dbReference type="PANTHER" id="PTHR11214:SF3">
    <property type="entry name" value="BETA-1,3-GALACTOSYLTRANSFERASE 6"/>
    <property type="match status" value="1"/>
</dbReference>
<evidence type="ECO:0000256" key="6">
    <source>
        <dbReference type="ARBA" id="ARBA00022968"/>
    </source>
</evidence>
<evidence type="ECO:0000256" key="10">
    <source>
        <dbReference type="RuleBase" id="RU363063"/>
    </source>
</evidence>
<evidence type="ECO:0000256" key="8">
    <source>
        <dbReference type="ARBA" id="ARBA00023034"/>
    </source>
</evidence>
<dbReference type="EC" id="2.4.1.-" evidence="10"/>
<dbReference type="Gene3D" id="3.90.550.50">
    <property type="match status" value="1"/>
</dbReference>
<keyword evidence="11" id="KW-1185">Reference proteome</keyword>
<dbReference type="GO" id="GO:0016758">
    <property type="term" value="F:hexosyltransferase activity"/>
    <property type="evidence" value="ECO:0007669"/>
    <property type="project" value="InterPro"/>
</dbReference>
<evidence type="ECO:0000313" key="11">
    <source>
        <dbReference type="Proteomes" id="UP000887565"/>
    </source>
</evidence>
<organism evidence="11 12">
    <name type="scientific">Romanomermis culicivorax</name>
    <name type="common">Nematode worm</name>
    <dbReference type="NCBI Taxonomy" id="13658"/>
    <lineage>
        <taxon>Eukaryota</taxon>
        <taxon>Metazoa</taxon>
        <taxon>Ecdysozoa</taxon>
        <taxon>Nematoda</taxon>
        <taxon>Enoplea</taxon>
        <taxon>Dorylaimia</taxon>
        <taxon>Mermithida</taxon>
        <taxon>Mermithoidea</taxon>
        <taxon>Mermithidae</taxon>
        <taxon>Romanomermis</taxon>
    </lineage>
</organism>
<dbReference type="GO" id="GO:0006493">
    <property type="term" value="P:protein O-linked glycosylation"/>
    <property type="evidence" value="ECO:0007669"/>
    <property type="project" value="TreeGrafter"/>
</dbReference>
<dbReference type="InterPro" id="IPR002659">
    <property type="entry name" value="Glyco_trans_31"/>
</dbReference>
<dbReference type="Proteomes" id="UP000887565">
    <property type="component" value="Unplaced"/>
</dbReference>
<keyword evidence="4" id="KW-0808">Transferase</keyword>
<dbReference type="Pfam" id="PF01762">
    <property type="entry name" value="Galactosyl_T"/>
    <property type="match status" value="1"/>
</dbReference>
<comment type="similarity">
    <text evidence="2 10">Belongs to the glycosyltransferase 31 family.</text>
</comment>
<dbReference type="GO" id="GO:0000139">
    <property type="term" value="C:Golgi membrane"/>
    <property type="evidence" value="ECO:0007669"/>
    <property type="project" value="UniProtKB-SubCell"/>
</dbReference>
<name>A0A915JQY9_ROMCU</name>
<accession>A0A915JQY9</accession>
<protein>
    <recommendedName>
        <fullName evidence="10">Hexosyltransferase</fullName>
        <ecNumber evidence="10">2.4.1.-</ecNumber>
    </recommendedName>
</protein>
<keyword evidence="3 10" id="KW-0328">Glycosyltransferase</keyword>
<sequence length="359" mass="41720">MVEYISINDKDKRLLINDFNREENEIIKIIGSAATIDKDVKLSYEECFDKIQSRKKTPIRRVLIRPKACDGDTSLMILVKSSIVRGDNRRFIRSTWGRKINVSIDDINFNTQTIFIVGRSTNRSLKSAALSYENKIHNDILQVDIADGYSMSNLVDKSLGLMRFAKKYCHNAKYFLISDDDTMIAPWLMYNFLQWNINSEKQNFYGGFQFSLYVVPRSKEHSRFILAENVYPCASIPEYVQANTMVLSYRTLKLLINESRYYYSEAVIDDIYINWLIRRIGIEPAFFPPYNIDNHCLNIGRQQVKDLLSQHSVPSADNLLTLHDCDDGQQMKEAWSRLCDASIVNNDIVMKIHEAYCFM</sequence>
<evidence type="ECO:0000256" key="2">
    <source>
        <dbReference type="ARBA" id="ARBA00008661"/>
    </source>
</evidence>
<keyword evidence="6" id="KW-0735">Signal-anchor</keyword>
<reference evidence="12" key="1">
    <citation type="submission" date="2022-11" db="UniProtKB">
        <authorList>
            <consortium name="WormBaseParasite"/>
        </authorList>
    </citation>
    <scope>IDENTIFICATION</scope>
</reference>
<evidence type="ECO:0000256" key="9">
    <source>
        <dbReference type="ARBA" id="ARBA00023136"/>
    </source>
</evidence>
<evidence type="ECO:0000313" key="12">
    <source>
        <dbReference type="WBParaSite" id="nRc.2.0.1.t28513-RA"/>
    </source>
</evidence>
<dbReference type="PANTHER" id="PTHR11214">
    <property type="entry name" value="BETA-1,3-N-ACETYLGLUCOSAMINYLTRANSFERASE"/>
    <property type="match status" value="1"/>
</dbReference>
<evidence type="ECO:0000256" key="5">
    <source>
        <dbReference type="ARBA" id="ARBA00022692"/>
    </source>
</evidence>
<keyword evidence="9" id="KW-0472">Membrane</keyword>
<evidence type="ECO:0000256" key="4">
    <source>
        <dbReference type="ARBA" id="ARBA00022679"/>
    </source>
</evidence>
<proteinExistence type="inferred from homology"/>
<keyword evidence="7" id="KW-1133">Transmembrane helix</keyword>
<keyword evidence="5" id="KW-0812">Transmembrane</keyword>
<keyword evidence="8 10" id="KW-0333">Golgi apparatus</keyword>
<dbReference type="AlphaFoldDB" id="A0A915JQY9"/>
<dbReference type="OMA" id="THCARAK"/>
<comment type="subcellular location">
    <subcellularLocation>
        <location evidence="1 10">Golgi apparatus membrane</location>
        <topology evidence="1 10">Single-pass type II membrane protein</topology>
    </subcellularLocation>
</comment>
<evidence type="ECO:0000256" key="3">
    <source>
        <dbReference type="ARBA" id="ARBA00022676"/>
    </source>
</evidence>